<proteinExistence type="predicted"/>
<dbReference type="AlphaFoldDB" id="A0A4C1XMT7"/>
<gene>
    <name evidence="1" type="ORF">EVAR_43160_1</name>
</gene>
<dbReference type="OrthoDB" id="6109at2759"/>
<name>A0A4C1XMT7_EUMVA</name>
<protein>
    <submittedName>
        <fullName evidence="1">Uncharacterized protein</fullName>
    </submittedName>
</protein>
<organism evidence="1 2">
    <name type="scientific">Eumeta variegata</name>
    <name type="common">Bagworm moth</name>
    <name type="synonym">Eumeta japonica</name>
    <dbReference type="NCBI Taxonomy" id="151549"/>
    <lineage>
        <taxon>Eukaryota</taxon>
        <taxon>Metazoa</taxon>
        <taxon>Ecdysozoa</taxon>
        <taxon>Arthropoda</taxon>
        <taxon>Hexapoda</taxon>
        <taxon>Insecta</taxon>
        <taxon>Pterygota</taxon>
        <taxon>Neoptera</taxon>
        <taxon>Endopterygota</taxon>
        <taxon>Lepidoptera</taxon>
        <taxon>Glossata</taxon>
        <taxon>Ditrysia</taxon>
        <taxon>Tineoidea</taxon>
        <taxon>Psychidae</taxon>
        <taxon>Oiketicinae</taxon>
        <taxon>Eumeta</taxon>
    </lineage>
</organism>
<comment type="caution">
    <text evidence="1">The sequence shown here is derived from an EMBL/GenBank/DDBJ whole genome shotgun (WGS) entry which is preliminary data.</text>
</comment>
<evidence type="ECO:0000313" key="1">
    <source>
        <dbReference type="EMBL" id="GBP64383.1"/>
    </source>
</evidence>
<accession>A0A4C1XMT7</accession>
<dbReference type="Proteomes" id="UP000299102">
    <property type="component" value="Unassembled WGS sequence"/>
</dbReference>
<reference evidence="1 2" key="1">
    <citation type="journal article" date="2019" name="Commun. Biol.">
        <title>The bagworm genome reveals a unique fibroin gene that provides high tensile strength.</title>
        <authorList>
            <person name="Kono N."/>
            <person name="Nakamura H."/>
            <person name="Ohtoshi R."/>
            <person name="Tomita M."/>
            <person name="Numata K."/>
            <person name="Arakawa K."/>
        </authorList>
    </citation>
    <scope>NUCLEOTIDE SEQUENCE [LARGE SCALE GENOMIC DNA]</scope>
</reference>
<keyword evidence="2" id="KW-1185">Reference proteome</keyword>
<evidence type="ECO:0000313" key="2">
    <source>
        <dbReference type="Proteomes" id="UP000299102"/>
    </source>
</evidence>
<sequence>MILAPSATAARGGCPGLPSLDPGLYTAGCVKRLRLPWRRYESTVALNVQRSWGGRTERDRASECVALERMRVVYLLQASASVSNE</sequence>
<dbReference type="EMBL" id="BGZK01000896">
    <property type="protein sequence ID" value="GBP64383.1"/>
    <property type="molecule type" value="Genomic_DNA"/>
</dbReference>